<feature type="domain" description="MD-2-related lipid-recognition" evidence="2">
    <location>
        <begin position="36"/>
        <end position="157"/>
    </location>
</feature>
<sequence length="179" mass="18617">MVRFTAFLAAGLALAGMVTTVLTVSAQSVDTSVQLAFTKCDPTAQYPISVRSIQANLPLQRLDVAISVTAVSDVTAVILPGARATISTWAGPVTVRSEIDVCTEASLSCPISLVAGKEISLALSLPRVIIQGRSGISSVNIINADNSVLFCFNTNVPVGQSAVPIPKLPLPLNTIPDMN</sequence>
<protein>
    <recommendedName>
        <fullName evidence="2">MD-2-related lipid-recognition domain-containing protein</fullName>
    </recommendedName>
</protein>
<evidence type="ECO:0000256" key="1">
    <source>
        <dbReference type="SAM" id="SignalP"/>
    </source>
</evidence>
<name>A0A4P9XNU1_9FUNG</name>
<proteinExistence type="predicted"/>
<evidence type="ECO:0000313" key="4">
    <source>
        <dbReference type="Proteomes" id="UP000271241"/>
    </source>
</evidence>
<keyword evidence="1" id="KW-0732">Signal</keyword>
<dbReference type="EMBL" id="KZ992710">
    <property type="protein sequence ID" value="RKP07502.1"/>
    <property type="molecule type" value="Genomic_DNA"/>
</dbReference>
<feature type="chain" id="PRO_5020403443" description="MD-2-related lipid-recognition domain-containing protein" evidence="1">
    <location>
        <begin position="27"/>
        <end position="179"/>
    </location>
</feature>
<gene>
    <name evidence="3" type="ORF">THASP1DRAFT_24362</name>
</gene>
<feature type="signal peptide" evidence="1">
    <location>
        <begin position="1"/>
        <end position="26"/>
    </location>
</feature>
<dbReference type="Proteomes" id="UP000271241">
    <property type="component" value="Unassembled WGS sequence"/>
</dbReference>
<accession>A0A4P9XNU1</accession>
<organism evidence="3 4">
    <name type="scientific">Thamnocephalis sphaerospora</name>
    <dbReference type="NCBI Taxonomy" id="78915"/>
    <lineage>
        <taxon>Eukaryota</taxon>
        <taxon>Fungi</taxon>
        <taxon>Fungi incertae sedis</taxon>
        <taxon>Zoopagomycota</taxon>
        <taxon>Zoopagomycotina</taxon>
        <taxon>Zoopagomycetes</taxon>
        <taxon>Zoopagales</taxon>
        <taxon>Sigmoideomycetaceae</taxon>
        <taxon>Thamnocephalis</taxon>
    </lineage>
</organism>
<reference evidence="4" key="1">
    <citation type="journal article" date="2018" name="Nat. Microbiol.">
        <title>Leveraging single-cell genomics to expand the fungal tree of life.</title>
        <authorList>
            <person name="Ahrendt S.R."/>
            <person name="Quandt C.A."/>
            <person name="Ciobanu D."/>
            <person name="Clum A."/>
            <person name="Salamov A."/>
            <person name="Andreopoulos B."/>
            <person name="Cheng J.F."/>
            <person name="Woyke T."/>
            <person name="Pelin A."/>
            <person name="Henrissat B."/>
            <person name="Reynolds N.K."/>
            <person name="Benny G.L."/>
            <person name="Smith M.E."/>
            <person name="James T.Y."/>
            <person name="Grigoriev I.V."/>
        </authorList>
    </citation>
    <scope>NUCLEOTIDE SEQUENCE [LARGE SCALE GENOMIC DNA]</scope>
    <source>
        <strain evidence="4">RSA 1356</strain>
    </source>
</reference>
<dbReference type="AlphaFoldDB" id="A0A4P9XNU1"/>
<dbReference type="Pfam" id="PF02221">
    <property type="entry name" value="E1_DerP2_DerF2"/>
    <property type="match status" value="1"/>
</dbReference>
<keyword evidence="4" id="KW-1185">Reference proteome</keyword>
<dbReference type="InterPro" id="IPR003172">
    <property type="entry name" value="ML_dom"/>
</dbReference>
<evidence type="ECO:0000259" key="2">
    <source>
        <dbReference type="Pfam" id="PF02221"/>
    </source>
</evidence>
<evidence type="ECO:0000313" key="3">
    <source>
        <dbReference type="EMBL" id="RKP07502.1"/>
    </source>
</evidence>